<keyword evidence="5 8" id="KW-1133">Transmembrane helix</keyword>
<dbReference type="Pfam" id="PF00924">
    <property type="entry name" value="MS_channel_2nd"/>
    <property type="match status" value="1"/>
</dbReference>
<feature type="compositionally biased region" description="Basic and acidic residues" evidence="7">
    <location>
        <begin position="810"/>
        <end position="821"/>
    </location>
</feature>
<feature type="transmembrane region" description="Helical" evidence="8">
    <location>
        <begin position="494"/>
        <end position="514"/>
    </location>
</feature>
<dbReference type="InterPro" id="IPR049278">
    <property type="entry name" value="MS_channel_C"/>
</dbReference>
<feature type="transmembrane region" description="Helical" evidence="8">
    <location>
        <begin position="208"/>
        <end position="230"/>
    </location>
</feature>
<dbReference type="SUPFAM" id="SSF82689">
    <property type="entry name" value="Mechanosensitive channel protein MscS (YggB), C-terminal domain"/>
    <property type="match status" value="1"/>
</dbReference>
<evidence type="ECO:0000256" key="5">
    <source>
        <dbReference type="ARBA" id="ARBA00022989"/>
    </source>
</evidence>
<feature type="transmembrane region" description="Helical" evidence="8">
    <location>
        <begin position="608"/>
        <end position="636"/>
    </location>
</feature>
<organism evidence="12 13">
    <name type="scientific">Magnetovibrio blakemorei</name>
    <dbReference type="NCBI Taxonomy" id="28181"/>
    <lineage>
        <taxon>Bacteria</taxon>
        <taxon>Pseudomonadati</taxon>
        <taxon>Pseudomonadota</taxon>
        <taxon>Alphaproteobacteria</taxon>
        <taxon>Rhodospirillales</taxon>
        <taxon>Magnetovibrionaceae</taxon>
        <taxon>Magnetovibrio</taxon>
    </lineage>
</organism>
<evidence type="ECO:0000313" key="13">
    <source>
        <dbReference type="Proteomes" id="UP000095347"/>
    </source>
</evidence>
<evidence type="ECO:0000256" key="8">
    <source>
        <dbReference type="SAM" id="Phobius"/>
    </source>
</evidence>
<dbReference type="Pfam" id="PF21082">
    <property type="entry name" value="MS_channel_3rd"/>
    <property type="match status" value="1"/>
</dbReference>
<dbReference type="Gene3D" id="1.10.287.1260">
    <property type="match status" value="1"/>
</dbReference>
<dbReference type="InterPro" id="IPR006685">
    <property type="entry name" value="MscS_channel_2nd"/>
</dbReference>
<dbReference type="InterPro" id="IPR011066">
    <property type="entry name" value="MscS_channel_C_sf"/>
</dbReference>
<dbReference type="PANTHER" id="PTHR30347">
    <property type="entry name" value="POTASSIUM CHANNEL RELATED"/>
    <property type="match status" value="1"/>
</dbReference>
<dbReference type="AlphaFoldDB" id="A0A1E5Q395"/>
<feature type="region of interest" description="Disordered" evidence="7">
    <location>
        <begin position="800"/>
        <end position="852"/>
    </location>
</feature>
<feature type="transmembrane region" description="Helical" evidence="8">
    <location>
        <begin position="534"/>
        <end position="558"/>
    </location>
</feature>
<dbReference type="InterPro" id="IPR052702">
    <property type="entry name" value="MscS-like_channel"/>
</dbReference>
<dbReference type="InterPro" id="IPR023408">
    <property type="entry name" value="MscS_beta-dom_sf"/>
</dbReference>
<feature type="transmembrane region" description="Helical" evidence="8">
    <location>
        <begin position="329"/>
        <end position="347"/>
    </location>
</feature>
<feature type="domain" description="Mechanosensitive ion channel MscS" evidence="9">
    <location>
        <begin position="624"/>
        <end position="691"/>
    </location>
</feature>
<evidence type="ECO:0000256" key="6">
    <source>
        <dbReference type="ARBA" id="ARBA00023136"/>
    </source>
</evidence>
<feature type="domain" description="Mechanosensitive ion channel MscS C-terminal" evidence="11">
    <location>
        <begin position="698"/>
        <end position="781"/>
    </location>
</feature>
<keyword evidence="3" id="KW-1003">Cell membrane</keyword>
<comment type="similarity">
    <text evidence="2">Belongs to the MscS (TC 1.A.23) family.</text>
</comment>
<dbReference type="InterPro" id="IPR022249">
    <property type="entry name" value="DUF3772"/>
</dbReference>
<feature type="transmembrane region" description="Helical" evidence="8">
    <location>
        <begin position="579"/>
        <end position="602"/>
    </location>
</feature>
<evidence type="ECO:0000259" key="9">
    <source>
        <dbReference type="Pfam" id="PF00924"/>
    </source>
</evidence>
<dbReference type="Gene3D" id="3.30.70.100">
    <property type="match status" value="1"/>
</dbReference>
<evidence type="ECO:0000313" key="12">
    <source>
        <dbReference type="EMBL" id="OEJ64072.1"/>
    </source>
</evidence>
<evidence type="ECO:0000256" key="1">
    <source>
        <dbReference type="ARBA" id="ARBA00004651"/>
    </source>
</evidence>
<dbReference type="Pfam" id="PF12607">
    <property type="entry name" value="DUF3772"/>
    <property type="match status" value="1"/>
</dbReference>
<feature type="domain" description="DUF3772" evidence="10">
    <location>
        <begin position="132"/>
        <end position="182"/>
    </location>
</feature>
<name>A0A1E5Q395_9PROT</name>
<comment type="subcellular location">
    <subcellularLocation>
        <location evidence="1">Cell membrane</location>
        <topology evidence="1">Multi-pass membrane protein</topology>
    </subcellularLocation>
</comment>
<dbReference type="InterPro" id="IPR011014">
    <property type="entry name" value="MscS_channel_TM-2"/>
</dbReference>
<dbReference type="PROSITE" id="PS01246">
    <property type="entry name" value="UPF0003"/>
    <property type="match status" value="1"/>
</dbReference>
<sequence>MDSRLRFGLGLGFVFALQILFVASLGFAQEPPIDFNAQVRAWDQAVLKIEKRVESGRTGSLEERDLRDQLRTIADGAVVQRDSALSQAKQSKRLLETLGPPPAEETNAESEAVQKRRKELGKEVADLEGHAKQAGLIIAKAEQTLSKITLRSRERLKNELFERTVTPLNQKAWTIAWKEAMQVFNASFITAPQTWWTSIDGAAKEQTLLLRHLAIAFFAAIGGWMLGLWLRAHYGRVYGIEKPSYSRRLLAGLVEGGGRALGPILFVFLVSWLPFEGDQAPEPLATVLSGADRTLVLFFLGYGLINAGLAPQRQEWHLLDFDAAASKLLVVRLQLTLALFLVFDGLHEMTLWATPSAELASVATFVFTLVLVPLLISLLDSRIWGQFSSPESAPKTPEKDTVSTLPRVRAFLTVGLVVLPIVALVGFPGLATYVLRAIFLSSLILAGMGLLRSVGREGLGMVLDPQHSFGRKARTLFALDGDASERTLFWLRTVLDIALLLVTGLVLLPVWGLGAEDTAVSLGKLMRGMRIGSYTFSLVDVLIGLTLFGAILFITRLIQKGLERHILPNLTKDKGVRDALKTGVGYAGTVIALLVTISTLGLDLTNLALIAGALSVGLGFGLQNVVNNFVSGLILLAERPIKPGDWVIVGGHEGTVKKVNVRSTEIETFQRASVIIPNADLISTPVTNWTHKNILGRVEVLVGVAYGSDPQQVKAILLECAKAHPNVTAHPEPYVIFSDFADSSLNFELRAYLANVEKRLHTGSDIRFAIHDAFKAGGIEIPFPQRVVHFPPGAFPGAVPAEKSGAVAVEEPKDASPEEPRVAPIKPTTQSGPQDQPQGDPEASLETPSEPS</sequence>
<dbReference type="InterPro" id="IPR006686">
    <property type="entry name" value="MscS_channel_CS"/>
</dbReference>
<feature type="transmembrane region" description="Helical" evidence="8">
    <location>
        <begin position="408"/>
        <end position="427"/>
    </location>
</feature>
<feature type="transmembrane region" description="Helical" evidence="8">
    <location>
        <begin position="250"/>
        <end position="273"/>
    </location>
</feature>
<feature type="compositionally biased region" description="Low complexity" evidence="7">
    <location>
        <begin position="827"/>
        <end position="841"/>
    </location>
</feature>
<feature type="transmembrane region" description="Helical" evidence="8">
    <location>
        <begin position="293"/>
        <end position="309"/>
    </location>
</feature>
<dbReference type="SUPFAM" id="SSF82861">
    <property type="entry name" value="Mechanosensitive channel protein MscS (YggB), transmembrane region"/>
    <property type="match status" value="1"/>
</dbReference>
<evidence type="ECO:0000256" key="7">
    <source>
        <dbReference type="SAM" id="MobiDB-lite"/>
    </source>
</evidence>
<proteinExistence type="inferred from homology"/>
<dbReference type="GO" id="GO:0005886">
    <property type="term" value="C:plasma membrane"/>
    <property type="evidence" value="ECO:0007669"/>
    <property type="project" value="UniProtKB-SubCell"/>
</dbReference>
<feature type="transmembrane region" description="Helical" evidence="8">
    <location>
        <begin position="359"/>
        <end position="379"/>
    </location>
</feature>
<gene>
    <name evidence="12" type="ORF">BEN30_01315</name>
</gene>
<evidence type="ECO:0000256" key="2">
    <source>
        <dbReference type="ARBA" id="ARBA00008017"/>
    </source>
</evidence>
<evidence type="ECO:0000256" key="3">
    <source>
        <dbReference type="ARBA" id="ARBA00022475"/>
    </source>
</evidence>
<dbReference type="STRING" id="28181.BEN30_01315"/>
<keyword evidence="4 8" id="KW-0812">Transmembrane</keyword>
<dbReference type="GO" id="GO:0008381">
    <property type="term" value="F:mechanosensitive monoatomic ion channel activity"/>
    <property type="evidence" value="ECO:0007669"/>
    <property type="project" value="UniProtKB-ARBA"/>
</dbReference>
<dbReference type="RefSeq" id="WP_069959419.1">
    <property type="nucleotide sequence ID" value="NZ_MCGG01000078.1"/>
</dbReference>
<comment type="caution">
    <text evidence="12">The sequence shown here is derived from an EMBL/GenBank/DDBJ whole genome shotgun (WGS) entry which is preliminary data.</text>
</comment>
<dbReference type="PANTHER" id="PTHR30347:SF1">
    <property type="entry name" value="MECHANOSENSITIVE CHANNEL MSCK"/>
    <property type="match status" value="1"/>
</dbReference>
<evidence type="ECO:0000259" key="11">
    <source>
        <dbReference type="Pfam" id="PF21082"/>
    </source>
</evidence>
<dbReference type="InterPro" id="IPR010920">
    <property type="entry name" value="LSM_dom_sf"/>
</dbReference>
<dbReference type="Gene3D" id="2.30.30.60">
    <property type="match status" value="1"/>
</dbReference>
<evidence type="ECO:0000256" key="4">
    <source>
        <dbReference type="ARBA" id="ARBA00022692"/>
    </source>
</evidence>
<reference evidence="13" key="1">
    <citation type="submission" date="2016-07" db="EMBL/GenBank/DDBJ databases">
        <authorList>
            <person name="Florea S."/>
            <person name="Webb J.S."/>
            <person name="Jaromczyk J."/>
            <person name="Schardl C.L."/>
        </authorList>
    </citation>
    <scope>NUCLEOTIDE SEQUENCE [LARGE SCALE GENOMIC DNA]</scope>
    <source>
        <strain evidence="13">MV-1</strain>
    </source>
</reference>
<dbReference type="SUPFAM" id="SSF50182">
    <property type="entry name" value="Sm-like ribonucleoproteins"/>
    <property type="match status" value="1"/>
</dbReference>
<dbReference type="Proteomes" id="UP000095347">
    <property type="component" value="Unassembled WGS sequence"/>
</dbReference>
<accession>A0A1E5Q395</accession>
<keyword evidence="13" id="KW-1185">Reference proteome</keyword>
<protein>
    <submittedName>
        <fullName evidence="12">Uncharacterized protein</fullName>
    </submittedName>
</protein>
<evidence type="ECO:0000259" key="10">
    <source>
        <dbReference type="Pfam" id="PF12607"/>
    </source>
</evidence>
<keyword evidence="6 8" id="KW-0472">Membrane</keyword>
<dbReference type="EMBL" id="MCGG01000078">
    <property type="protein sequence ID" value="OEJ64072.1"/>
    <property type="molecule type" value="Genomic_DNA"/>
</dbReference>